<keyword evidence="3" id="KW-1185">Reference proteome</keyword>
<proteinExistence type="predicted"/>
<dbReference type="AlphaFoldDB" id="A0AA88XGD3"/>
<dbReference type="InterPro" id="IPR049050">
    <property type="entry name" value="nSTAND3"/>
</dbReference>
<dbReference type="Pfam" id="PF20720">
    <property type="entry name" value="nSTAND3"/>
    <property type="match status" value="1"/>
</dbReference>
<dbReference type="Proteomes" id="UP001186944">
    <property type="component" value="Unassembled WGS sequence"/>
</dbReference>
<sequence>MKNTFISHTIHAELQEDEFNDKWRKVKSALCNLALAISQEFHDAIVNEIEKLYKENPLRWTTIENTRILIEDHIADTTFQTTSIVGKGLDILASKGIVIYTGFSGCGKTKVAMETMIKARDFDIPNTDVTLLYLEQLENLTTIIDPWKQNIVLLDDCFGKSSVTKGALKDKMLAINIIYCLVKTGRTKVIFTLRTKILKDCTARLRETKLFHENFENIILDLNCLDLKYTMEDKRIILEKHLLGRNVKITLTKTQIKDVDWENTGWIDQFSVDSISRIERHDFPLQCRLFCSQLKNLKRGENYFRRSQVSCIEDLDEMKRSDYLVDRFRYCVLAYACLKDGVFDMSVLDRSLFFKLQQNIMHSVLPNKEISSEIHNALRNLSHTYLQKRVDKDYVWSFWHNSILEAAAVSTSESFPELVIAHCNSIVLMELLVPDDVEGCEEDFVIPVLPEMYENVCQRFLLEMRNDPQSISSLLRHRLMENKEFNDFFASYLVSNLTPFSHIDLKEDRIEREHESSLIREVFLVACRIDHSDVVTAILKLGDLQQMLINKGFTDSCYFNCPSVAGILQRLCTNFTESFHQACSFGSTSALRKIAIDTSSCFLSVDMPANDEMFSQLQKAVDLPEEFLTAFSKTKHLLAVIINIQTDLNPFPYHRNYLFMSFVGSIIKCIQENQCIPAGKFAETILHSSSLNMLSILAFSIVRMYIDCKGKPQGLENEEYLLLYDSLRDAVAFLRSNDSYLEHTCSSAFGKRVGLCSDQELREICLACATCETIQHIFRQIYSCDGVSLPVGVRGFQPIFEVNRTFCTKSVVDYMKCFVKFAVDNALELRKLDNKEKGAYQALLSWTVWGYPFPYVLEIDKATGRNKYCKYKDEDALFLPFESLKEGLYRSCKAGHEEITTALIQLLLQRHSFECDGVLRRAITDTIDVGKYDFAAKITNEHREHLSKEDISRICYHFEYENQLEKAKMVSDLYKSSH</sequence>
<name>A0AA88XGD3_PINIB</name>
<dbReference type="EMBL" id="VSWD01000013">
    <property type="protein sequence ID" value="KAK3085033.1"/>
    <property type="molecule type" value="Genomic_DNA"/>
</dbReference>
<accession>A0AA88XGD3</accession>
<evidence type="ECO:0000313" key="3">
    <source>
        <dbReference type="Proteomes" id="UP001186944"/>
    </source>
</evidence>
<evidence type="ECO:0000259" key="1">
    <source>
        <dbReference type="Pfam" id="PF20720"/>
    </source>
</evidence>
<organism evidence="2 3">
    <name type="scientific">Pinctada imbricata</name>
    <name type="common">Atlantic pearl-oyster</name>
    <name type="synonym">Pinctada martensii</name>
    <dbReference type="NCBI Taxonomy" id="66713"/>
    <lineage>
        <taxon>Eukaryota</taxon>
        <taxon>Metazoa</taxon>
        <taxon>Spiralia</taxon>
        <taxon>Lophotrochozoa</taxon>
        <taxon>Mollusca</taxon>
        <taxon>Bivalvia</taxon>
        <taxon>Autobranchia</taxon>
        <taxon>Pteriomorphia</taxon>
        <taxon>Pterioida</taxon>
        <taxon>Pterioidea</taxon>
        <taxon>Pteriidae</taxon>
        <taxon>Pinctada</taxon>
    </lineage>
</organism>
<comment type="caution">
    <text evidence="2">The sequence shown here is derived from an EMBL/GenBank/DDBJ whole genome shotgun (WGS) entry which is preliminary data.</text>
</comment>
<protein>
    <recommendedName>
        <fullName evidence="1">Novel STAND NTPase 3 domain-containing protein</fullName>
    </recommendedName>
</protein>
<reference evidence="2" key="1">
    <citation type="submission" date="2019-08" db="EMBL/GenBank/DDBJ databases">
        <title>The improved chromosome-level genome for the pearl oyster Pinctada fucata martensii using PacBio sequencing and Hi-C.</title>
        <authorList>
            <person name="Zheng Z."/>
        </authorList>
    </citation>
    <scope>NUCLEOTIDE SEQUENCE</scope>
    <source>
        <strain evidence="2">ZZ-2019</strain>
        <tissue evidence="2">Adductor muscle</tissue>
    </source>
</reference>
<feature type="domain" description="Novel STAND NTPase 3" evidence="1">
    <location>
        <begin position="80"/>
        <end position="242"/>
    </location>
</feature>
<evidence type="ECO:0000313" key="2">
    <source>
        <dbReference type="EMBL" id="KAK3085033.1"/>
    </source>
</evidence>
<gene>
    <name evidence="2" type="ORF">FSP39_023127</name>
</gene>